<organism evidence="1 2">
    <name type="scientific">Flavobacterium cerinum</name>
    <dbReference type="NCBI Taxonomy" id="2502784"/>
    <lineage>
        <taxon>Bacteria</taxon>
        <taxon>Pseudomonadati</taxon>
        <taxon>Bacteroidota</taxon>
        <taxon>Flavobacteriia</taxon>
        <taxon>Flavobacteriales</taxon>
        <taxon>Flavobacteriaceae</taxon>
        <taxon>Flavobacterium</taxon>
    </lineage>
</organism>
<name>A0ABY5IUP0_9FLAO</name>
<accession>A0ABY5IUP0</accession>
<proteinExistence type="predicted"/>
<reference evidence="1" key="1">
    <citation type="submission" date="2022-07" db="EMBL/GenBank/DDBJ databases">
        <title>Isolation, identification, and degradation of a PFOSA degrading strain from sewage treatment plant.</title>
        <authorList>
            <person name="Zhang L."/>
            <person name="Huo Y."/>
        </authorList>
    </citation>
    <scope>NUCLEOTIDE SEQUENCE</scope>
    <source>
        <strain evidence="1">C1</strain>
    </source>
</reference>
<evidence type="ECO:0000313" key="1">
    <source>
        <dbReference type="EMBL" id="UUC46542.1"/>
    </source>
</evidence>
<dbReference type="Gene3D" id="3.80.10.10">
    <property type="entry name" value="Ribonuclease Inhibitor"/>
    <property type="match status" value="1"/>
</dbReference>
<dbReference type="InterPro" id="IPR005046">
    <property type="entry name" value="DUF285"/>
</dbReference>
<dbReference type="EMBL" id="CP101751">
    <property type="protein sequence ID" value="UUC46542.1"/>
    <property type="molecule type" value="Genomic_DNA"/>
</dbReference>
<dbReference type="Proteomes" id="UP001059844">
    <property type="component" value="Chromosome"/>
</dbReference>
<dbReference type="RefSeq" id="WP_256552206.1">
    <property type="nucleotide sequence ID" value="NZ_CP101751.1"/>
</dbReference>
<gene>
    <name evidence="1" type="ORF">NOX80_04910</name>
</gene>
<evidence type="ECO:0000313" key="2">
    <source>
        <dbReference type="Proteomes" id="UP001059844"/>
    </source>
</evidence>
<dbReference type="Pfam" id="PF03382">
    <property type="entry name" value="DUF285"/>
    <property type="match status" value="2"/>
</dbReference>
<sequence>MGTIADKLAFLGQTKAEIRDAITSKGVMVPPATTFREYAGKIREIKSEGGENPEEWKRPEDWLVIEDRVAEGDHKFVGLYAIFEEGNFVSFAATGDYTVDWGDGVIENVASGVPANHTYSYHSFPGTETSEGYRQAIVTITPQNNGDLTGLFLQVRHNQPALSFSYSTGWLDIRMSGQNIRNLTIGGTTAYHRYLTSFCFLGHNAITDFNRFFYGCTRLQAVPVFDTANGLDFSYMFHYCTALKNVPLLNTAGGINFSYMFQNCISLQSVPLFDTSRGIDFSFMFGWCYKLEAIPFLNTSNGVVFYNMFIACTYLKTIPALNTARGVDFRYMFVTCSSLHTVPELKTSGGTLFTGMFSNCTALRAIPLLDTTKGTDFNDMFYACNLLEAIPLLNTSNGVNFSSMFTNCGGLTKGALLNTGESISYFDCKLSPAALVDVFKNLASGVASKTIIIENNWGAPLLKKEERAIATDKGWVVLG</sequence>
<keyword evidence="2" id="KW-1185">Reference proteome</keyword>
<protein>
    <submittedName>
        <fullName evidence="1">BspA family leucine-rich repeat surface protein</fullName>
    </submittedName>
</protein>
<dbReference type="InterPro" id="IPR032675">
    <property type="entry name" value="LRR_dom_sf"/>
</dbReference>